<dbReference type="PANTHER" id="PTHR21661:SF39">
    <property type="entry name" value="HYDROLASE, PUTATIVE (AFU_ORTHOLOGUE AFUA_3G08960)-RELATED"/>
    <property type="match status" value="1"/>
</dbReference>
<accession>A0A9P9WQB2</accession>
<dbReference type="PRINTS" id="PR00412">
    <property type="entry name" value="EPOXHYDRLASE"/>
</dbReference>
<proteinExistence type="inferred from homology"/>
<protein>
    <recommendedName>
        <fullName evidence="4">Epoxide hydrolase N-terminal domain-containing protein</fullName>
    </recommendedName>
</protein>
<dbReference type="InterPro" id="IPR029058">
    <property type="entry name" value="AB_hydrolase_fold"/>
</dbReference>
<dbReference type="GO" id="GO:0097176">
    <property type="term" value="P:epoxide metabolic process"/>
    <property type="evidence" value="ECO:0007669"/>
    <property type="project" value="TreeGrafter"/>
</dbReference>
<feature type="domain" description="Epoxide hydrolase N-terminal" evidence="4">
    <location>
        <begin position="16"/>
        <end position="127"/>
    </location>
</feature>
<sequence length="410" mass="46492">MSSSFSVLPSNAQQQPKPFELKVPEQEIEKFRTLLSLSEIGSDTWWSQPSNGYFGVTRQWLMQAKDEWLRFDWRKTENRVNAFPNFKVDITSGGQHHKVHFAALFSSKADAFPVIFLHGWPGSFLEFLPMLELLAEKYTPATLPWHVIVPSIPDYGLTTRDDHQQEMKFSQAAGVMNELMVQLGFKSGYAAQGGDVGSGIATTMASMFPECVAYHLNLPFKNMVPTDLPLDLLTVDERAQMERSAEWMKTGMAYAFEQGTRPATIGLVLSSNPLAMLAWIGEKYLEWADHRQPLSLEIILAMISFYWFTKSYSKSVWPYRELGNSVPQPGASFDQETVDLKAHNDATRKPLGYSAFPKEILVIPQSWAQKTFPNLVFYRRHSIGGHFAALEQPQAFLEDVEEFMQIVSAK</sequence>
<feature type="active site" description="Proton acceptor" evidence="3">
    <location>
        <position position="386"/>
    </location>
</feature>
<name>A0A9P9WQB2_9PEZI</name>
<dbReference type="GO" id="GO:0004301">
    <property type="term" value="F:epoxide hydrolase activity"/>
    <property type="evidence" value="ECO:0007669"/>
    <property type="project" value="TreeGrafter"/>
</dbReference>
<reference evidence="5" key="1">
    <citation type="submission" date="2021-03" db="EMBL/GenBank/DDBJ databases">
        <title>Revisited historic fungal species revealed as producer of novel bioactive compounds through whole genome sequencing and comparative genomics.</title>
        <authorList>
            <person name="Vignolle G.A."/>
            <person name="Hochenegger N."/>
            <person name="Mach R.L."/>
            <person name="Mach-Aigner A.R."/>
            <person name="Javad Rahimi M."/>
            <person name="Salim K.A."/>
            <person name="Chan C.M."/>
            <person name="Lim L.B.L."/>
            <person name="Cai F."/>
            <person name="Druzhinina I.S."/>
            <person name="U'Ren J.M."/>
            <person name="Derntl C."/>
        </authorList>
    </citation>
    <scope>NUCLEOTIDE SEQUENCE</scope>
    <source>
        <strain evidence="5">TUCIM 5799</strain>
    </source>
</reference>
<gene>
    <name evidence="5" type="ORF">JX265_004716</name>
</gene>
<evidence type="ECO:0000256" key="3">
    <source>
        <dbReference type="PIRSR" id="PIRSR001112-1"/>
    </source>
</evidence>
<organism evidence="5 6">
    <name type="scientific">Neoarthrinium moseri</name>
    <dbReference type="NCBI Taxonomy" id="1658444"/>
    <lineage>
        <taxon>Eukaryota</taxon>
        <taxon>Fungi</taxon>
        <taxon>Dikarya</taxon>
        <taxon>Ascomycota</taxon>
        <taxon>Pezizomycotina</taxon>
        <taxon>Sordariomycetes</taxon>
        <taxon>Xylariomycetidae</taxon>
        <taxon>Amphisphaeriales</taxon>
        <taxon>Apiosporaceae</taxon>
        <taxon>Neoarthrinium</taxon>
    </lineage>
</organism>
<dbReference type="InterPro" id="IPR000639">
    <property type="entry name" value="Epox_hydrolase-like"/>
</dbReference>
<evidence type="ECO:0000313" key="5">
    <source>
        <dbReference type="EMBL" id="KAI1874508.1"/>
    </source>
</evidence>
<keyword evidence="2" id="KW-0378">Hydrolase</keyword>
<dbReference type="PANTHER" id="PTHR21661">
    <property type="entry name" value="EPOXIDE HYDROLASE 1-RELATED"/>
    <property type="match status" value="1"/>
</dbReference>
<dbReference type="SUPFAM" id="SSF53474">
    <property type="entry name" value="alpha/beta-Hydrolases"/>
    <property type="match status" value="1"/>
</dbReference>
<evidence type="ECO:0000256" key="1">
    <source>
        <dbReference type="ARBA" id="ARBA00010088"/>
    </source>
</evidence>
<dbReference type="Gene3D" id="3.40.50.1820">
    <property type="entry name" value="alpha/beta hydrolase"/>
    <property type="match status" value="1"/>
</dbReference>
<evidence type="ECO:0000259" key="4">
    <source>
        <dbReference type="Pfam" id="PF06441"/>
    </source>
</evidence>
<keyword evidence="6" id="KW-1185">Reference proteome</keyword>
<evidence type="ECO:0000256" key="2">
    <source>
        <dbReference type="ARBA" id="ARBA00022801"/>
    </source>
</evidence>
<dbReference type="InterPro" id="IPR016292">
    <property type="entry name" value="Epoxide_hydrolase"/>
</dbReference>
<feature type="active site" description="Proton donor" evidence="3">
    <location>
        <position position="319"/>
    </location>
</feature>
<dbReference type="PIRSF" id="PIRSF001112">
    <property type="entry name" value="Epoxide_hydrolase"/>
    <property type="match status" value="1"/>
</dbReference>
<dbReference type="Proteomes" id="UP000829685">
    <property type="component" value="Unassembled WGS sequence"/>
</dbReference>
<dbReference type="EMBL" id="JAFIMR010000009">
    <property type="protein sequence ID" value="KAI1874508.1"/>
    <property type="molecule type" value="Genomic_DNA"/>
</dbReference>
<dbReference type="Pfam" id="PF06441">
    <property type="entry name" value="EHN"/>
    <property type="match status" value="1"/>
</dbReference>
<evidence type="ECO:0000313" key="6">
    <source>
        <dbReference type="Proteomes" id="UP000829685"/>
    </source>
</evidence>
<dbReference type="InterPro" id="IPR010497">
    <property type="entry name" value="Epoxide_hydro_N"/>
</dbReference>
<dbReference type="AlphaFoldDB" id="A0A9P9WQB2"/>
<comment type="caution">
    <text evidence="5">The sequence shown here is derived from an EMBL/GenBank/DDBJ whole genome shotgun (WGS) entry which is preliminary data.</text>
</comment>
<comment type="similarity">
    <text evidence="1">Belongs to the peptidase S33 family.</text>
</comment>
<feature type="active site" description="Nucleophile" evidence="3">
    <location>
        <position position="195"/>
    </location>
</feature>